<evidence type="ECO:0008006" key="3">
    <source>
        <dbReference type="Google" id="ProtNLM"/>
    </source>
</evidence>
<gene>
    <name evidence="1" type="ORF">QTN47_07185</name>
</gene>
<evidence type="ECO:0000313" key="2">
    <source>
        <dbReference type="Proteomes" id="UP001560573"/>
    </source>
</evidence>
<reference evidence="1 2" key="1">
    <citation type="submission" date="2023-07" db="EMBL/GenBank/DDBJ databases">
        <authorList>
            <person name="Lian W.-H."/>
        </authorList>
    </citation>
    <scope>NUCLEOTIDE SEQUENCE [LARGE SCALE GENOMIC DNA]</scope>
    <source>
        <strain evidence="1 2">SYSU DXS3180</strain>
    </source>
</reference>
<dbReference type="Gene3D" id="2.60.120.560">
    <property type="entry name" value="Exo-inulinase, domain 1"/>
    <property type="match status" value="1"/>
</dbReference>
<organism evidence="1 2">
    <name type="scientific">Danxiaibacter flavus</name>
    <dbReference type="NCBI Taxonomy" id="3049108"/>
    <lineage>
        <taxon>Bacteria</taxon>
        <taxon>Pseudomonadati</taxon>
        <taxon>Bacteroidota</taxon>
        <taxon>Chitinophagia</taxon>
        <taxon>Chitinophagales</taxon>
        <taxon>Chitinophagaceae</taxon>
        <taxon>Danxiaibacter</taxon>
    </lineage>
</organism>
<comment type="caution">
    <text evidence="1">The sequence shown here is derived from an EMBL/GenBank/DDBJ whole genome shotgun (WGS) entry which is preliminary data.</text>
</comment>
<dbReference type="RefSeq" id="WP_369328676.1">
    <property type="nucleotide sequence ID" value="NZ_JAULBC010000002.1"/>
</dbReference>
<sequence>MKKIYSLERKKLTNRFLVLLCITILLISGTATLQAQTISALVDLPGLLQNKEIEVFNRNISPLKDNPQGIHLDAKSGDGVAWIKNSTFKEGTITFDVRGKDVMQQSFVGMAFHGKNDSTFDVIYFRPFNFQSPDPARKSHAVQYVSLPDWDWEKLRTQFPGKHENAINPAPSPNEWIHCSIKIKDEMVYVYVNNITEPVLTVKKISPTIQGKIGFWVGNNSDGDFANLSVSITKN</sequence>
<keyword evidence="2" id="KW-1185">Reference proteome</keyword>
<protein>
    <recommendedName>
        <fullName evidence="3">3-keto-disaccharide hydrolase domain-containing protein</fullName>
    </recommendedName>
</protein>
<dbReference type="Proteomes" id="UP001560573">
    <property type="component" value="Unassembled WGS sequence"/>
</dbReference>
<name>A0ABV3ZBN2_9BACT</name>
<proteinExistence type="predicted"/>
<dbReference type="EMBL" id="JAULBC010000002">
    <property type="protein sequence ID" value="MEX6687272.1"/>
    <property type="molecule type" value="Genomic_DNA"/>
</dbReference>
<evidence type="ECO:0000313" key="1">
    <source>
        <dbReference type="EMBL" id="MEX6687272.1"/>
    </source>
</evidence>
<accession>A0ABV3ZBN2</accession>